<dbReference type="EMBL" id="JAFJMO010000005">
    <property type="protein sequence ID" value="KAJ8276042.1"/>
    <property type="molecule type" value="Genomic_DNA"/>
</dbReference>
<dbReference type="PANTHER" id="PTHR11461:SF20">
    <property type="entry name" value="ALPHA-2-ANTIPLASMIN"/>
    <property type="match status" value="1"/>
</dbReference>
<proteinExistence type="inferred from homology"/>
<dbReference type="InterPro" id="IPR036186">
    <property type="entry name" value="Serpin_sf"/>
</dbReference>
<dbReference type="Gene3D" id="2.30.39.10">
    <property type="entry name" value="Alpha-1-antitrypsin, domain 1"/>
    <property type="match status" value="1"/>
</dbReference>
<dbReference type="OrthoDB" id="9947020at2759"/>
<dbReference type="SMART" id="SM00093">
    <property type="entry name" value="SERPIN"/>
    <property type="match status" value="1"/>
</dbReference>
<dbReference type="PROSITE" id="PS00284">
    <property type="entry name" value="SERPIN"/>
    <property type="match status" value="1"/>
</dbReference>
<dbReference type="InterPro" id="IPR033833">
    <property type="entry name" value="Alpha2AP_serpin_dom"/>
</dbReference>
<evidence type="ECO:0000256" key="2">
    <source>
        <dbReference type="SAM" id="MobiDB-lite"/>
    </source>
</evidence>
<comment type="similarity">
    <text evidence="1">Belongs to the serpin family.</text>
</comment>
<dbReference type="Proteomes" id="UP001152803">
    <property type="component" value="Unassembled WGS sequence"/>
</dbReference>
<dbReference type="InterPro" id="IPR042185">
    <property type="entry name" value="Serpin_sf_2"/>
</dbReference>
<evidence type="ECO:0000313" key="4">
    <source>
        <dbReference type="EMBL" id="KAJ8276042.1"/>
    </source>
</evidence>
<feature type="compositionally biased region" description="Basic and acidic residues" evidence="2">
    <location>
        <begin position="467"/>
        <end position="491"/>
    </location>
</feature>
<dbReference type="InterPro" id="IPR023795">
    <property type="entry name" value="Serpin_CS"/>
</dbReference>
<dbReference type="InterPro" id="IPR023796">
    <property type="entry name" value="Serpin_dom"/>
</dbReference>
<dbReference type="Gene3D" id="3.30.497.10">
    <property type="entry name" value="Antithrombin, subunit I, domain 2"/>
    <property type="match status" value="1"/>
</dbReference>
<feature type="region of interest" description="Disordered" evidence="2">
    <location>
        <begin position="59"/>
        <end position="103"/>
    </location>
</feature>
<name>A0A9Q1DNZ9_CONCO</name>
<dbReference type="GO" id="GO:0004867">
    <property type="term" value="F:serine-type endopeptidase inhibitor activity"/>
    <property type="evidence" value="ECO:0007669"/>
    <property type="project" value="InterPro"/>
</dbReference>
<dbReference type="Pfam" id="PF00079">
    <property type="entry name" value="Serpin"/>
    <property type="match status" value="1"/>
</dbReference>
<keyword evidence="5" id="KW-1185">Reference proteome</keyword>
<dbReference type="InterPro" id="IPR000215">
    <property type="entry name" value="Serpin_fam"/>
</dbReference>
<gene>
    <name evidence="4" type="ORF">COCON_G00077940</name>
</gene>
<dbReference type="PANTHER" id="PTHR11461">
    <property type="entry name" value="SERINE PROTEASE INHIBITOR, SERPIN"/>
    <property type="match status" value="1"/>
</dbReference>
<dbReference type="GO" id="GO:0051918">
    <property type="term" value="P:negative regulation of fibrinolysis"/>
    <property type="evidence" value="ECO:0007669"/>
    <property type="project" value="InterPro"/>
</dbReference>
<reference evidence="4" key="1">
    <citation type="journal article" date="2023" name="Science">
        <title>Genome structures resolve the early diversification of teleost fishes.</title>
        <authorList>
            <person name="Parey E."/>
            <person name="Louis A."/>
            <person name="Montfort J."/>
            <person name="Bouchez O."/>
            <person name="Roques C."/>
            <person name="Iampietro C."/>
            <person name="Lluch J."/>
            <person name="Castinel A."/>
            <person name="Donnadieu C."/>
            <person name="Desvignes T."/>
            <person name="Floi Bucao C."/>
            <person name="Jouanno E."/>
            <person name="Wen M."/>
            <person name="Mejri S."/>
            <person name="Dirks R."/>
            <person name="Jansen H."/>
            <person name="Henkel C."/>
            <person name="Chen W.J."/>
            <person name="Zahm M."/>
            <person name="Cabau C."/>
            <person name="Klopp C."/>
            <person name="Thompson A.W."/>
            <person name="Robinson-Rechavi M."/>
            <person name="Braasch I."/>
            <person name="Lecointre G."/>
            <person name="Bobe J."/>
            <person name="Postlethwait J.H."/>
            <person name="Berthelot C."/>
            <person name="Roest Crollius H."/>
            <person name="Guiguen Y."/>
        </authorList>
    </citation>
    <scope>NUCLEOTIDE SEQUENCE</scope>
    <source>
        <strain evidence="4">Concon-B</strain>
    </source>
</reference>
<dbReference type="SUPFAM" id="SSF56574">
    <property type="entry name" value="Serpins"/>
    <property type="match status" value="1"/>
</dbReference>
<evidence type="ECO:0000259" key="3">
    <source>
        <dbReference type="SMART" id="SM00093"/>
    </source>
</evidence>
<accession>A0A9Q1DNZ9</accession>
<comment type="caution">
    <text evidence="4">The sequence shown here is derived from an EMBL/GenBank/DDBJ whole genome shotgun (WGS) entry which is preliminary data.</text>
</comment>
<sequence length="491" mass="53468">MSGCFVLGLCDITPHKANQTDQSNQGRDFGQADKRDMDVRLLALLLLCLCRRGLTDLTNEAPSIPAPDPAVNASSPTGEGSLEKEEKEVEDEDGKKESCTAEQLSPASRRAVGAAILKLGLELLENLKTGPEQPNVIISPLSISLALSQLALGAANETERLLLQSLSADSLPCYHLVLRSLLQHLKNSSMKIATRIYLQPGFKVKPEFILQSLRTYDSEPTQLAGLEEINQWVKKATDGHMTDFLSALPPNLVLMLINAVHFKGEWVARFNPALTAKDRFYIDSKNMVAVDMMMEQKYPLSLLMDGELGAQVARFPFKENMSLLVVMPMSGKVNVSTIAAKLNISDLYARLPGQTAMQVKLPKFKLEYSQELEEALTSMGLGSLFSAPNLSAITDGPLVVSSVQHKSSMELHEEGAEASAATAVSTTRSNLSFRANQPFLFALLDDASQTPVFLGVITNPDPSAETMQKDEPEKTGLPDHEHPDGSEGHPD</sequence>
<protein>
    <recommendedName>
        <fullName evidence="3">Serpin domain-containing protein</fullName>
    </recommendedName>
</protein>
<dbReference type="AlphaFoldDB" id="A0A9Q1DNZ9"/>
<evidence type="ECO:0000313" key="5">
    <source>
        <dbReference type="Proteomes" id="UP001152803"/>
    </source>
</evidence>
<feature type="region of interest" description="Disordered" evidence="2">
    <location>
        <begin position="455"/>
        <end position="491"/>
    </location>
</feature>
<dbReference type="InterPro" id="IPR042178">
    <property type="entry name" value="Serpin_sf_1"/>
</dbReference>
<organism evidence="4 5">
    <name type="scientific">Conger conger</name>
    <name type="common">Conger eel</name>
    <name type="synonym">Muraena conger</name>
    <dbReference type="NCBI Taxonomy" id="82655"/>
    <lineage>
        <taxon>Eukaryota</taxon>
        <taxon>Metazoa</taxon>
        <taxon>Chordata</taxon>
        <taxon>Craniata</taxon>
        <taxon>Vertebrata</taxon>
        <taxon>Euteleostomi</taxon>
        <taxon>Actinopterygii</taxon>
        <taxon>Neopterygii</taxon>
        <taxon>Teleostei</taxon>
        <taxon>Anguilliformes</taxon>
        <taxon>Congridae</taxon>
        <taxon>Conger</taxon>
    </lineage>
</organism>
<feature type="compositionally biased region" description="Basic and acidic residues" evidence="2">
    <location>
        <begin position="81"/>
        <end position="99"/>
    </location>
</feature>
<dbReference type="CDD" id="cd02053">
    <property type="entry name" value="serpinF2_A2AP"/>
    <property type="match status" value="1"/>
</dbReference>
<dbReference type="GO" id="GO:0005615">
    <property type="term" value="C:extracellular space"/>
    <property type="evidence" value="ECO:0007669"/>
    <property type="project" value="InterPro"/>
</dbReference>
<feature type="domain" description="Serpin" evidence="3">
    <location>
        <begin position="121"/>
        <end position="460"/>
    </location>
</feature>
<evidence type="ECO:0000256" key="1">
    <source>
        <dbReference type="RuleBase" id="RU000411"/>
    </source>
</evidence>